<dbReference type="AlphaFoldDB" id="A0A9D4EV78"/>
<protein>
    <submittedName>
        <fullName evidence="1">Uncharacterized protein</fullName>
    </submittedName>
</protein>
<proteinExistence type="predicted"/>
<sequence length="246" mass="27397">MLRVHQCQVLCVTDRGEDTVHFTQQNPGSQSVWTIDLTYDTFGYYNVSIECFNETRALNKSDNAYIGTAITELDLSSGTDNIFVPVPASKIRNLENVTLNIEFVTGLNVNITVEVLGKTLQGNPQSLTNMTNTTHIITLPYEWFNNNALYPVNVTVSNPFNISINEQVVIALQEEIAIGAISFEGYYVNSKNYILVNQPFNLIIPFTTGQNVSIVANIVAPDCVITSTVFNKSKRLVTQSRNLFSQ</sequence>
<keyword evidence="2" id="KW-1185">Reference proteome</keyword>
<evidence type="ECO:0000313" key="2">
    <source>
        <dbReference type="Proteomes" id="UP000828390"/>
    </source>
</evidence>
<evidence type="ECO:0000313" key="1">
    <source>
        <dbReference type="EMBL" id="KAH3784650.1"/>
    </source>
</evidence>
<reference evidence="1" key="1">
    <citation type="journal article" date="2019" name="bioRxiv">
        <title>The Genome of the Zebra Mussel, Dreissena polymorpha: A Resource for Invasive Species Research.</title>
        <authorList>
            <person name="McCartney M.A."/>
            <person name="Auch B."/>
            <person name="Kono T."/>
            <person name="Mallez S."/>
            <person name="Zhang Y."/>
            <person name="Obille A."/>
            <person name="Becker A."/>
            <person name="Abrahante J.E."/>
            <person name="Garbe J."/>
            <person name="Badalamenti J.P."/>
            <person name="Herman A."/>
            <person name="Mangelson H."/>
            <person name="Liachko I."/>
            <person name="Sullivan S."/>
            <person name="Sone E.D."/>
            <person name="Koren S."/>
            <person name="Silverstein K.A.T."/>
            <person name="Beckman K.B."/>
            <person name="Gohl D.M."/>
        </authorList>
    </citation>
    <scope>NUCLEOTIDE SEQUENCE</scope>
    <source>
        <strain evidence="1">Duluth1</strain>
        <tissue evidence="1">Whole animal</tissue>
    </source>
</reference>
<name>A0A9D4EV78_DREPO</name>
<reference evidence="1" key="2">
    <citation type="submission" date="2020-11" db="EMBL/GenBank/DDBJ databases">
        <authorList>
            <person name="McCartney M.A."/>
            <person name="Auch B."/>
            <person name="Kono T."/>
            <person name="Mallez S."/>
            <person name="Becker A."/>
            <person name="Gohl D.M."/>
            <person name="Silverstein K.A.T."/>
            <person name="Koren S."/>
            <person name="Bechman K.B."/>
            <person name="Herman A."/>
            <person name="Abrahante J.E."/>
            <person name="Garbe J."/>
        </authorList>
    </citation>
    <scope>NUCLEOTIDE SEQUENCE</scope>
    <source>
        <strain evidence="1">Duluth1</strain>
        <tissue evidence="1">Whole animal</tissue>
    </source>
</reference>
<dbReference type="EMBL" id="JAIWYP010000008">
    <property type="protein sequence ID" value="KAH3784650.1"/>
    <property type="molecule type" value="Genomic_DNA"/>
</dbReference>
<accession>A0A9D4EV78</accession>
<comment type="caution">
    <text evidence="1">The sequence shown here is derived from an EMBL/GenBank/DDBJ whole genome shotgun (WGS) entry which is preliminary data.</text>
</comment>
<organism evidence="1 2">
    <name type="scientific">Dreissena polymorpha</name>
    <name type="common">Zebra mussel</name>
    <name type="synonym">Mytilus polymorpha</name>
    <dbReference type="NCBI Taxonomy" id="45954"/>
    <lineage>
        <taxon>Eukaryota</taxon>
        <taxon>Metazoa</taxon>
        <taxon>Spiralia</taxon>
        <taxon>Lophotrochozoa</taxon>
        <taxon>Mollusca</taxon>
        <taxon>Bivalvia</taxon>
        <taxon>Autobranchia</taxon>
        <taxon>Heteroconchia</taxon>
        <taxon>Euheterodonta</taxon>
        <taxon>Imparidentia</taxon>
        <taxon>Neoheterodontei</taxon>
        <taxon>Myida</taxon>
        <taxon>Dreissenoidea</taxon>
        <taxon>Dreissenidae</taxon>
        <taxon>Dreissena</taxon>
    </lineage>
</organism>
<dbReference type="Proteomes" id="UP000828390">
    <property type="component" value="Unassembled WGS sequence"/>
</dbReference>
<gene>
    <name evidence="1" type="ORF">DPMN_162613</name>
</gene>